<dbReference type="InterPro" id="IPR044609">
    <property type="entry name" value="FKBP2/11"/>
</dbReference>
<keyword evidence="2 4" id="KW-0697">Rotamase</keyword>
<reference evidence="8 9" key="1">
    <citation type="submission" date="2016-11" db="EMBL/GenBank/DDBJ databases">
        <authorList>
            <person name="Jaros S."/>
            <person name="Januszkiewicz K."/>
            <person name="Wedrychowicz H."/>
        </authorList>
    </citation>
    <scope>NUCLEOTIDE SEQUENCE [LARGE SCALE GENOMIC DNA]</scope>
    <source>
        <strain evidence="8 9">DSM 6792</strain>
    </source>
</reference>
<evidence type="ECO:0000256" key="2">
    <source>
        <dbReference type="ARBA" id="ARBA00023110"/>
    </source>
</evidence>
<accession>A0A1M5JKE0</accession>
<keyword evidence="3 4" id="KW-0413">Isomerase</keyword>
<dbReference type="PROSITE" id="PS51257">
    <property type="entry name" value="PROKAR_LIPOPROTEIN"/>
    <property type="match status" value="1"/>
</dbReference>
<feature type="compositionally biased region" description="Acidic residues" evidence="6">
    <location>
        <begin position="63"/>
        <end position="86"/>
    </location>
</feature>
<evidence type="ECO:0000313" key="8">
    <source>
        <dbReference type="EMBL" id="SHG41044.1"/>
    </source>
</evidence>
<dbReference type="GO" id="GO:0003755">
    <property type="term" value="F:peptidyl-prolyl cis-trans isomerase activity"/>
    <property type="evidence" value="ECO:0007669"/>
    <property type="project" value="UniProtKB-UniRule"/>
</dbReference>
<dbReference type="Pfam" id="PF00254">
    <property type="entry name" value="FKBP_C"/>
    <property type="match status" value="1"/>
</dbReference>
<comment type="catalytic activity">
    <reaction evidence="1 4 5">
        <text>[protein]-peptidylproline (omega=180) = [protein]-peptidylproline (omega=0)</text>
        <dbReference type="Rhea" id="RHEA:16237"/>
        <dbReference type="Rhea" id="RHEA-COMP:10747"/>
        <dbReference type="Rhea" id="RHEA-COMP:10748"/>
        <dbReference type="ChEBI" id="CHEBI:83833"/>
        <dbReference type="ChEBI" id="CHEBI:83834"/>
        <dbReference type="EC" id="5.2.1.8"/>
    </reaction>
</comment>
<gene>
    <name evidence="8" type="ORF">SAMN05444388_102578</name>
</gene>
<comment type="similarity">
    <text evidence="5">Belongs to the FKBP-type PPIase family.</text>
</comment>
<evidence type="ECO:0000256" key="4">
    <source>
        <dbReference type="PROSITE-ProRule" id="PRU00277"/>
    </source>
</evidence>
<dbReference type="RefSeq" id="WP_073408754.1">
    <property type="nucleotide sequence ID" value="NZ_CP031763.1"/>
</dbReference>
<evidence type="ECO:0000259" key="7">
    <source>
        <dbReference type="PROSITE" id="PS50059"/>
    </source>
</evidence>
<dbReference type="EC" id="5.2.1.8" evidence="5"/>
<dbReference type="SUPFAM" id="SSF54534">
    <property type="entry name" value="FKBP-like"/>
    <property type="match status" value="1"/>
</dbReference>
<dbReference type="InterPro" id="IPR001179">
    <property type="entry name" value="PPIase_FKBP_dom"/>
</dbReference>
<dbReference type="PROSITE" id="PS50059">
    <property type="entry name" value="FKBP_PPIASE"/>
    <property type="match status" value="1"/>
</dbReference>
<sequence>MKQLLTALLSLTLFISCSKDKDEVKDYTAENEKEIVDYLAQNNLTAQRTNSGLYYIITKEGSSESEGENPGEEENTGEGENTEENENDGHPTLNSNITVIYKGYFTNGKVFDESTEGVSYSLRSLIPGWKEGIPLLKSGGEIQLFVPAHLGYGSNGNKTVPGGAVLIFEITLVSVN</sequence>
<feature type="region of interest" description="Disordered" evidence="6">
    <location>
        <begin position="60"/>
        <end position="94"/>
    </location>
</feature>
<dbReference type="PANTHER" id="PTHR45779:SF7">
    <property type="entry name" value="PEPTIDYLPROLYL ISOMERASE"/>
    <property type="match status" value="1"/>
</dbReference>
<name>A0A1M5JKE0_FLAJO</name>
<evidence type="ECO:0000256" key="3">
    <source>
        <dbReference type="ARBA" id="ARBA00023235"/>
    </source>
</evidence>
<dbReference type="AlphaFoldDB" id="A0A1M5JKE0"/>
<dbReference type="Proteomes" id="UP000184112">
    <property type="component" value="Unassembled WGS sequence"/>
</dbReference>
<dbReference type="EMBL" id="FQWH01000002">
    <property type="protein sequence ID" value="SHG41044.1"/>
    <property type="molecule type" value="Genomic_DNA"/>
</dbReference>
<dbReference type="Gene3D" id="3.10.50.40">
    <property type="match status" value="1"/>
</dbReference>
<evidence type="ECO:0000313" key="9">
    <source>
        <dbReference type="Proteomes" id="UP000184112"/>
    </source>
</evidence>
<evidence type="ECO:0000256" key="1">
    <source>
        <dbReference type="ARBA" id="ARBA00000971"/>
    </source>
</evidence>
<dbReference type="InterPro" id="IPR046357">
    <property type="entry name" value="PPIase_dom_sf"/>
</dbReference>
<organism evidence="8 9">
    <name type="scientific">Flavobacterium johnsoniae</name>
    <name type="common">Cytophaga johnsonae</name>
    <dbReference type="NCBI Taxonomy" id="986"/>
    <lineage>
        <taxon>Bacteria</taxon>
        <taxon>Pseudomonadati</taxon>
        <taxon>Bacteroidota</taxon>
        <taxon>Flavobacteriia</taxon>
        <taxon>Flavobacteriales</taxon>
        <taxon>Flavobacteriaceae</taxon>
        <taxon>Flavobacterium</taxon>
    </lineage>
</organism>
<evidence type="ECO:0000256" key="6">
    <source>
        <dbReference type="SAM" id="MobiDB-lite"/>
    </source>
</evidence>
<feature type="domain" description="PPIase FKBP-type" evidence="7">
    <location>
        <begin position="94"/>
        <end position="176"/>
    </location>
</feature>
<evidence type="ECO:0000256" key="5">
    <source>
        <dbReference type="RuleBase" id="RU003915"/>
    </source>
</evidence>
<proteinExistence type="inferred from homology"/>
<protein>
    <recommendedName>
        <fullName evidence="5">Peptidyl-prolyl cis-trans isomerase</fullName>
        <ecNumber evidence="5">5.2.1.8</ecNumber>
    </recommendedName>
</protein>
<dbReference type="PANTHER" id="PTHR45779">
    <property type="entry name" value="PEPTIDYLPROLYL ISOMERASE"/>
    <property type="match status" value="1"/>
</dbReference>